<sequence>MECVYLKEAKYVKDFRVSLKFNDGKSGEVNLKDIVYKHDVASPLRDPRNFSKFYLDSWPTLAWKCGFDVAPETLYERCQ</sequence>
<dbReference type="InterPro" id="IPR036782">
    <property type="entry name" value="NE0471-like_N"/>
</dbReference>
<gene>
    <name evidence="1" type="ORF">MNBD_UNCLBAC01-139</name>
</gene>
<reference evidence="1" key="1">
    <citation type="submission" date="2018-06" db="EMBL/GenBank/DDBJ databases">
        <authorList>
            <person name="Zhirakovskaya E."/>
        </authorList>
    </citation>
    <scope>NUCLEOTIDE SEQUENCE</scope>
</reference>
<proteinExistence type="predicted"/>
<dbReference type="InterPro" id="IPR018841">
    <property type="entry name" value="DUF2442"/>
</dbReference>
<evidence type="ECO:0008006" key="2">
    <source>
        <dbReference type="Google" id="ProtNLM"/>
    </source>
</evidence>
<dbReference type="Gene3D" id="3.30.2020.10">
    <property type="entry name" value="NE0471-like N-terminal domain"/>
    <property type="match status" value="1"/>
</dbReference>
<name>A0A3B1CWQ1_9ZZZZ</name>
<evidence type="ECO:0000313" key="1">
    <source>
        <dbReference type="EMBL" id="VAX35076.1"/>
    </source>
</evidence>
<organism evidence="1">
    <name type="scientific">hydrothermal vent metagenome</name>
    <dbReference type="NCBI Taxonomy" id="652676"/>
    <lineage>
        <taxon>unclassified sequences</taxon>
        <taxon>metagenomes</taxon>
        <taxon>ecological metagenomes</taxon>
    </lineage>
</organism>
<accession>A0A3B1CWQ1</accession>
<dbReference type="AlphaFoldDB" id="A0A3B1CWQ1"/>
<protein>
    <recommendedName>
        <fullName evidence="2">DUF2442 domain-containing protein</fullName>
    </recommendedName>
</protein>
<dbReference type="EMBL" id="UOGJ01000027">
    <property type="protein sequence ID" value="VAX35076.1"/>
    <property type="molecule type" value="Genomic_DNA"/>
</dbReference>
<dbReference type="Pfam" id="PF10387">
    <property type="entry name" value="DUF2442"/>
    <property type="match status" value="1"/>
</dbReference>
<dbReference type="SUPFAM" id="SSF143880">
    <property type="entry name" value="NE0471 N-terminal domain-like"/>
    <property type="match status" value="1"/>
</dbReference>